<dbReference type="GO" id="GO:0008194">
    <property type="term" value="F:UDP-glycosyltransferase activity"/>
    <property type="evidence" value="ECO:0007669"/>
    <property type="project" value="InterPro"/>
</dbReference>
<dbReference type="InterPro" id="IPR050271">
    <property type="entry name" value="UDP-glycosyltransferase"/>
</dbReference>
<evidence type="ECO:0000256" key="3">
    <source>
        <dbReference type="ARBA" id="ARBA00022679"/>
    </source>
</evidence>
<name>A0A8J6L7R0_TENMO</name>
<feature type="transmembrane region" description="Helical" evidence="6">
    <location>
        <begin position="548"/>
        <end position="567"/>
    </location>
</feature>
<dbReference type="CDD" id="cd03784">
    <property type="entry name" value="GT1_Gtf-like"/>
    <property type="match status" value="1"/>
</dbReference>
<dbReference type="PANTHER" id="PTHR48043:SF159">
    <property type="entry name" value="EG:EG0003.4 PROTEIN-RELATED"/>
    <property type="match status" value="1"/>
</dbReference>
<dbReference type="SUPFAM" id="SSF53756">
    <property type="entry name" value="UDP-Glycosyltransferase/glycogen phosphorylase"/>
    <property type="match status" value="1"/>
</dbReference>
<gene>
    <name evidence="7" type="ORF">GEV33_012933</name>
</gene>
<feature type="region of interest" description="Disordered" evidence="5">
    <location>
        <begin position="64"/>
        <end position="84"/>
    </location>
</feature>
<reference evidence="7" key="2">
    <citation type="submission" date="2021-08" db="EMBL/GenBank/DDBJ databases">
        <authorList>
            <person name="Eriksson T."/>
        </authorList>
    </citation>
    <scope>NUCLEOTIDE SEQUENCE</scope>
    <source>
        <strain evidence="7">Stoneville</strain>
        <tissue evidence="7">Whole head</tissue>
    </source>
</reference>
<sequence length="585" mass="66808">MRDQPSTPVDSGIYWIEHVIRHKGAPHLRSSSLDLKCNVGSSKFLRHLTRYGCSALDLCPPKHPFRSPHQMNQRPSTEGGREVTRPSACKGYKILAVFPVPVHSHYTIASKIVNELAHRGHEVTFVTPYLQKSAIKNLKEISVESVIDIVNERKEHLYSLEDQTIFKTITFLSHLGYIVVEKTFQNENVQKLLHSEEHYDLVILPQFINEALIGIAHHFKAPFVLVTSMPLFPWSSFLLAHPAPSSYVPNLLTRYTGHMNFWQRLTNSFYDTYSILYYKWVMLPKHRELVRKYIPGEPDLYTFLTNGSLLLINCHVSSYEPIPQVPNAIEIGGLHIDEPRKLPDDLQKFLDDSVDGVVLFSMGSNLKSSALPQIKRDAILKAFSKLKQNVLWKWETDELPGQPKNVKLMKWLPQSDVLAHPNIKAFITHGGLFSTMESIYRGIPVIGIPVFADQKMNMATAVSHGYAELVPLQALTEENLSSALNQILNNPRYKSNVMKRSSIMRDRPVKPMDLAIYWIEYVVRHQGAPHLRYPGMDLAWHQRNLLDVIAFAIISGITLLSVVFFIIKSILKRVYARPDKNKKNN</sequence>
<dbReference type="InterPro" id="IPR002213">
    <property type="entry name" value="UDP_glucos_trans"/>
</dbReference>
<evidence type="ECO:0008006" key="9">
    <source>
        <dbReference type="Google" id="ProtNLM"/>
    </source>
</evidence>
<keyword evidence="2 4" id="KW-0328">Glycosyltransferase</keyword>
<dbReference type="AlphaFoldDB" id="A0A8J6L7R0"/>
<evidence type="ECO:0000313" key="8">
    <source>
        <dbReference type="Proteomes" id="UP000719412"/>
    </source>
</evidence>
<comment type="similarity">
    <text evidence="1 4">Belongs to the UDP-glycosyltransferase family.</text>
</comment>
<dbReference type="FunFam" id="3.40.50.2000:FF:000174">
    <property type="entry name" value="UDP-glucuronosyltransferase"/>
    <property type="match status" value="1"/>
</dbReference>
<dbReference type="PROSITE" id="PS00375">
    <property type="entry name" value="UDPGT"/>
    <property type="match status" value="1"/>
</dbReference>
<proteinExistence type="inferred from homology"/>
<evidence type="ECO:0000256" key="5">
    <source>
        <dbReference type="SAM" id="MobiDB-lite"/>
    </source>
</evidence>
<keyword evidence="6" id="KW-1133">Transmembrane helix</keyword>
<evidence type="ECO:0000256" key="6">
    <source>
        <dbReference type="SAM" id="Phobius"/>
    </source>
</evidence>
<evidence type="ECO:0000256" key="2">
    <source>
        <dbReference type="ARBA" id="ARBA00022676"/>
    </source>
</evidence>
<keyword evidence="3 4" id="KW-0808">Transferase</keyword>
<dbReference type="Gene3D" id="3.40.50.2000">
    <property type="entry name" value="Glycogen Phosphorylase B"/>
    <property type="match status" value="2"/>
</dbReference>
<evidence type="ECO:0000256" key="4">
    <source>
        <dbReference type="RuleBase" id="RU003718"/>
    </source>
</evidence>
<evidence type="ECO:0000256" key="1">
    <source>
        <dbReference type="ARBA" id="ARBA00009995"/>
    </source>
</evidence>
<keyword evidence="6" id="KW-0472">Membrane</keyword>
<dbReference type="Pfam" id="PF00201">
    <property type="entry name" value="UDPGT"/>
    <property type="match status" value="2"/>
</dbReference>
<comment type="caution">
    <text evidence="7">The sequence shown here is derived from an EMBL/GenBank/DDBJ whole genome shotgun (WGS) entry which is preliminary data.</text>
</comment>
<protein>
    <recommendedName>
        <fullName evidence="9">UDP-glycosyltransferases domain-containing protein</fullName>
    </recommendedName>
</protein>
<keyword evidence="8" id="KW-1185">Reference proteome</keyword>
<dbReference type="EMBL" id="JABDTM020027870">
    <property type="protein sequence ID" value="KAH0809857.1"/>
    <property type="molecule type" value="Genomic_DNA"/>
</dbReference>
<evidence type="ECO:0000313" key="7">
    <source>
        <dbReference type="EMBL" id="KAH0809857.1"/>
    </source>
</evidence>
<dbReference type="InterPro" id="IPR035595">
    <property type="entry name" value="UDP_glycos_trans_CS"/>
</dbReference>
<dbReference type="FunFam" id="3.40.50.2000:FF:000050">
    <property type="entry name" value="UDP-glucuronosyltransferase"/>
    <property type="match status" value="1"/>
</dbReference>
<dbReference type="PANTHER" id="PTHR48043">
    <property type="entry name" value="EG:EG0003.4 PROTEIN-RELATED"/>
    <property type="match status" value="1"/>
</dbReference>
<accession>A0A8J6L7R0</accession>
<keyword evidence="6" id="KW-0812">Transmembrane</keyword>
<reference evidence="7" key="1">
    <citation type="journal article" date="2020" name="J Insects Food Feed">
        <title>The yellow mealworm (Tenebrio molitor) genome: a resource for the emerging insects as food and feed industry.</title>
        <authorList>
            <person name="Eriksson T."/>
            <person name="Andere A."/>
            <person name="Kelstrup H."/>
            <person name="Emery V."/>
            <person name="Picard C."/>
        </authorList>
    </citation>
    <scope>NUCLEOTIDE SEQUENCE</scope>
    <source>
        <strain evidence="7">Stoneville</strain>
        <tissue evidence="7">Whole head</tissue>
    </source>
</reference>
<organism evidence="7 8">
    <name type="scientific">Tenebrio molitor</name>
    <name type="common">Yellow mealworm beetle</name>
    <dbReference type="NCBI Taxonomy" id="7067"/>
    <lineage>
        <taxon>Eukaryota</taxon>
        <taxon>Metazoa</taxon>
        <taxon>Ecdysozoa</taxon>
        <taxon>Arthropoda</taxon>
        <taxon>Hexapoda</taxon>
        <taxon>Insecta</taxon>
        <taxon>Pterygota</taxon>
        <taxon>Neoptera</taxon>
        <taxon>Endopterygota</taxon>
        <taxon>Coleoptera</taxon>
        <taxon>Polyphaga</taxon>
        <taxon>Cucujiformia</taxon>
        <taxon>Tenebrionidae</taxon>
        <taxon>Tenebrio</taxon>
    </lineage>
</organism>
<dbReference type="Proteomes" id="UP000719412">
    <property type="component" value="Unassembled WGS sequence"/>
</dbReference>